<protein>
    <recommendedName>
        <fullName evidence="4">GLTT repeat-containing protein</fullName>
    </recommendedName>
</protein>
<feature type="chain" id="PRO_5010364302" description="GLTT repeat-containing protein" evidence="1">
    <location>
        <begin position="31"/>
        <end position="229"/>
    </location>
</feature>
<sequence>MNKSLRGTAVALAVCAAPVLAAVSATSAQAEPLSPQQQEALEQSVGRMDVPFGVPLGTLVQHVTGHHSDSGLTGSVPAMPLQPPVQGHDQHSLIPDPLLPSLGSTDRTPQLGLTAPMPSADGTVHDGGTRLAVPAAPLKAVSAALGVGHPVTYEGRSMPAHTLPYEAPTTNTQLPQLDLTRLQPEVTPPQLQGAPGGQLSLDQRTPDANLIAPVQDMVASAKGALGAAG</sequence>
<keyword evidence="3" id="KW-1185">Reference proteome</keyword>
<evidence type="ECO:0008006" key="4">
    <source>
        <dbReference type="Google" id="ProtNLM"/>
    </source>
</evidence>
<name>A0A1H7Q4U6_STRJI</name>
<organism evidence="2 3">
    <name type="scientific">Streptacidiphilus jiangxiensis</name>
    <dbReference type="NCBI Taxonomy" id="235985"/>
    <lineage>
        <taxon>Bacteria</taxon>
        <taxon>Bacillati</taxon>
        <taxon>Actinomycetota</taxon>
        <taxon>Actinomycetes</taxon>
        <taxon>Kitasatosporales</taxon>
        <taxon>Streptomycetaceae</taxon>
        <taxon>Streptacidiphilus</taxon>
    </lineage>
</organism>
<accession>A0A1H7Q4U6</accession>
<dbReference type="RefSeq" id="WP_042452034.1">
    <property type="nucleotide sequence ID" value="NZ_BBPN01000024.1"/>
</dbReference>
<dbReference type="EMBL" id="FOAZ01000008">
    <property type="protein sequence ID" value="SEL42728.1"/>
    <property type="molecule type" value="Genomic_DNA"/>
</dbReference>
<evidence type="ECO:0000313" key="2">
    <source>
        <dbReference type="EMBL" id="SEL42728.1"/>
    </source>
</evidence>
<proteinExistence type="predicted"/>
<evidence type="ECO:0000313" key="3">
    <source>
        <dbReference type="Proteomes" id="UP000183015"/>
    </source>
</evidence>
<dbReference type="OrthoDB" id="3851514at2"/>
<gene>
    <name evidence="2" type="ORF">SAMN05414137_108279</name>
</gene>
<dbReference type="Proteomes" id="UP000183015">
    <property type="component" value="Unassembled WGS sequence"/>
</dbReference>
<dbReference type="eggNOG" id="ENOG503200G">
    <property type="taxonomic scope" value="Bacteria"/>
</dbReference>
<keyword evidence="1" id="KW-0732">Signal</keyword>
<reference evidence="3" key="1">
    <citation type="submission" date="2016-10" db="EMBL/GenBank/DDBJ databases">
        <authorList>
            <person name="Varghese N."/>
        </authorList>
    </citation>
    <scope>NUCLEOTIDE SEQUENCE [LARGE SCALE GENOMIC DNA]</scope>
    <source>
        <strain evidence="3">DSM 45096 / BCRC 16803 / CGMCC 4.1857 / CIP 109030 / JCM 12277 / KCTC 19219 / NBRC 100920 / 33214</strain>
    </source>
</reference>
<evidence type="ECO:0000256" key="1">
    <source>
        <dbReference type="SAM" id="SignalP"/>
    </source>
</evidence>
<dbReference type="AlphaFoldDB" id="A0A1H7Q4U6"/>
<feature type="signal peptide" evidence="1">
    <location>
        <begin position="1"/>
        <end position="30"/>
    </location>
</feature>